<dbReference type="InterPro" id="IPR052281">
    <property type="entry name" value="GAREM"/>
</dbReference>
<keyword evidence="5" id="KW-1185">Reference proteome</keyword>
<dbReference type="InterPro" id="IPR025946">
    <property type="entry name" value="CABIT_dom"/>
</dbReference>
<feature type="domain" description="CABIT" evidence="3">
    <location>
        <begin position="25"/>
        <end position="246"/>
    </location>
</feature>
<keyword evidence="1" id="KW-0597">Phosphoprotein</keyword>
<dbReference type="PANTHER" id="PTHR14454">
    <property type="entry name" value="GRB2-ASSOCIATED AND REGULATOR OF MAPK PROTEIN FAMILY MEMBER"/>
    <property type="match status" value="1"/>
</dbReference>
<accession>A0A8W8JMX3</accession>
<dbReference type="AlphaFoldDB" id="A0A8W8JMX3"/>
<feature type="compositionally biased region" description="Acidic residues" evidence="2">
    <location>
        <begin position="462"/>
        <end position="477"/>
    </location>
</feature>
<sequence>MGTKGKTAWSLETYTIRDVVYKMGLPRTVRVTEGVYSQNEQESLSTGDVIRLEEVSELRRVMTRATLMDGDVTDLQIPLNHNAPVYVYTGSETVYKSVQELIHLFPGHVHVDSPIKVVTLDQGGGEGEEIDLSWGACLKLDKVASGQGLHCTCGNKRVCLRPFQRGKFSWIPKNDIMCFKDVIRNFSLPIKVRFMEKPPELSSVLDISQVNYFSLERVESEVAIVGHELKPDGSRVSDNQLTVAMTQANDVEVQICLKNETPPAVSQSSPRVTTRAEKKRPPPVPQRSSSIPSSFGKSVPLIKTRLMNQQVPVDHSNVASVNPQPASVGNRTGLLSSFGAKLPVLPPRKMSNPETMKEIHRGGIGLLSQENKLCAVPPLPARSRPPSEEATDITLHTTLGRNTPEIVKKLETGLTLNKLPPELGRQLFNNNSNSSGGGSNRNSKSNTPTKPLSNRSSVDDYQSLEDSDSSENADEAEYISMASTSKLLKRKPPTPIRGTQQTTQPTPSTAPDVPLRNRSNSSSQNHAGLIAGLAQNVVSRRVSPLQEQQQAPVPAITIETASVQGVPMNEGVVSVMQVPISSQNLDQYYTSIPKKFRQSLVLVHKEFFNRYGDSKPTGAVSPISRLPPPAETSTFAALSVADTVRCFRECRLTELADLCEKEGLDGCFIDKLTPDDLSKDPFNLTVLHRMKVEQIKHGWRPCYE</sequence>
<organism evidence="4 5">
    <name type="scientific">Magallana gigas</name>
    <name type="common">Pacific oyster</name>
    <name type="synonym">Crassostrea gigas</name>
    <dbReference type="NCBI Taxonomy" id="29159"/>
    <lineage>
        <taxon>Eukaryota</taxon>
        <taxon>Metazoa</taxon>
        <taxon>Spiralia</taxon>
        <taxon>Lophotrochozoa</taxon>
        <taxon>Mollusca</taxon>
        <taxon>Bivalvia</taxon>
        <taxon>Autobranchia</taxon>
        <taxon>Pteriomorphia</taxon>
        <taxon>Ostreida</taxon>
        <taxon>Ostreoidea</taxon>
        <taxon>Ostreidae</taxon>
        <taxon>Magallana</taxon>
    </lineage>
</organism>
<dbReference type="Proteomes" id="UP000005408">
    <property type="component" value="Unassembled WGS sequence"/>
</dbReference>
<feature type="compositionally biased region" description="Low complexity" evidence="2">
    <location>
        <begin position="429"/>
        <end position="446"/>
    </location>
</feature>
<feature type="compositionally biased region" description="Polar residues" evidence="2">
    <location>
        <begin position="447"/>
        <end position="460"/>
    </location>
</feature>
<feature type="compositionally biased region" description="Polar residues" evidence="2">
    <location>
        <begin position="286"/>
        <end position="296"/>
    </location>
</feature>
<feature type="compositionally biased region" description="Low complexity" evidence="2">
    <location>
        <begin position="496"/>
        <end position="511"/>
    </location>
</feature>
<name>A0A8W8JMX3_MAGGI</name>
<dbReference type="EnsemblMetazoa" id="G202.7">
    <property type="protein sequence ID" value="G202.7:cds"/>
    <property type="gene ID" value="G202"/>
</dbReference>
<proteinExistence type="predicted"/>
<dbReference type="PANTHER" id="PTHR14454:SF12">
    <property type="entry name" value="GRB2-ASSOCIATED AND REGULATOR OF MAPK PROTEIN 2-LIKE"/>
    <property type="match status" value="1"/>
</dbReference>
<evidence type="ECO:0000256" key="2">
    <source>
        <dbReference type="SAM" id="MobiDB-lite"/>
    </source>
</evidence>
<evidence type="ECO:0000313" key="4">
    <source>
        <dbReference type="EnsemblMetazoa" id="G202.8:cds"/>
    </source>
</evidence>
<dbReference type="Pfam" id="PF12736">
    <property type="entry name" value="CABIT"/>
    <property type="match status" value="1"/>
</dbReference>
<evidence type="ECO:0000313" key="5">
    <source>
        <dbReference type="Proteomes" id="UP000005408"/>
    </source>
</evidence>
<reference evidence="4" key="1">
    <citation type="submission" date="2022-08" db="UniProtKB">
        <authorList>
            <consortium name="EnsemblMetazoa"/>
        </authorList>
    </citation>
    <scope>IDENTIFICATION</scope>
    <source>
        <strain evidence="4">05x7-T-G4-1.051#20</strain>
    </source>
</reference>
<feature type="region of interest" description="Disordered" evidence="2">
    <location>
        <begin position="421"/>
        <end position="524"/>
    </location>
</feature>
<protein>
    <recommendedName>
        <fullName evidence="3">CABIT domain-containing protein</fullName>
    </recommendedName>
</protein>
<dbReference type="EnsemblMetazoa" id="G202.4">
    <property type="protein sequence ID" value="G202.4:cds"/>
    <property type="gene ID" value="G202"/>
</dbReference>
<evidence type="ECO:0000259" key="3">
    <source>
        <dbReference type="Pfam" id="PF12736"/>
    </source>
</evidence>
<dbReference type="EnsemblMetazoa" id="G202.8">
    <property type="protein sequence ID" value="G202.8:cds"/>
    <property type="gene ID" value="G202"/>
</dbReference>
<feature type="region of interest" description="Disordered" evidence="2">
    <location>
        <begin position="259"/>
        <end position="296"/>
    </location>
</feature>
<evidence type="ECO:0000256" key="1">
    <source>
        <dbReference type="ARBA" id="ARBA00022553"/>
    </source>
</evidence>